<dbReference type="NCBIfam" id="TIGR01947">
    <property type="entry name" value="rnfG"/>
    <property type="match status" value="1"/>
</dbReference>
<dbReference type="InterPro" id="IPR010209">
    <property type="entry name" value="Ion_transpt_RnfG/RsxG"/>
</dbReference>
<evidence type="ECO:0000259" key="7">
    <source>
        <dbReference type="SMART" id="SM00900"/>
    </source>
</evidence>
<dbReference type="PIRSF" id="PIRSF006091">
    <property type="entry name" value="E_trnsport_RnfG"/>
    <property type="match status" value="1"/>
</dbReference>
<evidence type="ECO:0000256" key="4">
    <source>
        <dbReference type="ARBA" id="ARBA00022643"/>
    </source>
</evidence>
<keyword evidence="2 6" id="KW-0597">Phosphoprotein</keyword>
<organism evidence="8 9">
    <name type="scientific">Vreelandella halophila</name>
    <dbReference type="NCBI Taxonomy" id="86177"/>
    <lineage>
        <taxon>Bacteria</taxon>
        <taxon>Pseudomonadati</taxon>
        <taxon>Pseudomonadota</taxon>
        <taxon>Gammaproteobacteria</taxon>
        <taxon>Oceanospirillales</taxon>
        <taxon>Halomonadaceae</taxon>
        <taxon>Vreelandella</taxon>
    </lineage>
</organism>
<comment type="caution">
    <text evidence="8">The sequence shown here is derived from an EMBL/GenBank/DDBJ whole genome shotgun (WGS) entry which is preliminary data.</text>
</comment>
<sequence>MSEALQAIQRNALGLGLFAALTAGAIGVTQILTAERIEQQRELATARARAAVLPDDVSLTAGATRPITLPRNDVTGIRGGAEAIRVTPGDADPILILPVTAPDGYSGRIELILGIRADGTLTGVRATDHQETPGLGDAIEVAKSNWILDFNGRSLDNPNPEQWRVGQNGAFDALSGATITSRAVVDAVKRGLTFTAAHHDRLFNSEGGETGAGTP</sequence>
<feature type="domain" description="FMN-binding" evidence="7">
    <location>
        <begin position="104"/>
        <end position="195"/>
    </location>
</feature>
<dbReference type="PANTHER" id="PTHR36118">
    <property type="entry name" value="ION-TRANSLOCATING OXIDOREDUCTASE COMPLEX SUBUNIT G"/>
    <property type="match status" value="1"/>
</dbReference>
<keyword evidence="4 6" id="KW-0288">FMN</keyword>
<dbReference type="OrthoDB" id="9784165at2"/>
<comment type="subcellular location">
    <subcellularLocation>
        <location evidence="6">Cell inner membrane</location>
        <topology evidence="6">Single-pass membrane protein</topology>
    </subcellularLocation>
</comment>
<evidence type="ECO:0000256" key="6">
    <source>
        <dbReference type="HAMAP-Rule" id="MF_00479"/>
    </source>
</evidence>
<evidence type="ECO:0000256" key="5">
    <source>
        <dbReference type="ARBA" id="ARBA00022982"/>
    </source>
</evidence>
<dbReference type="HAMAP" id="MF_00479">
    <property type="entry name" value="RsxG_RnfG"/>
    <property type="match status" value="1"/>
</dbReference>
<dbReference type="EC" id="7.-.-.-" evidence="6"/>
<keyword evidence="1 6" id="KW-0813">Transport</keyword>
<evidence type="ECO:0000313" key="8">
    <source>
        <dbReference type="EMBL" id="MYL25669.1"/>
    </source>
</evidence>
<protein>
    <recommendedName>
        <fullName evidence="6">Ion-translocating oxidoreductase complex subunit G</fullName>
        <ecNumber evidence="6">7.-.-.-</ecNumber>
    </recommendedName>
    <alternativeName>
        <fullName evidence="6">Rnf electron transport complex subunit G</fullName>
    </alternativeName>
</protein>
<dbReference type="RefSeq" id="WP_151438986.1">
    <property type="nucleotide sequence ID" value="NZ_WMEX01000001.1"/>
</dbReference>
<keyword evidence="6" id="KW-1003">Cell membrane</keyword>
<evidence type="ECO:0000256" key="3">
    <source>
        <dbReference type="ARBA" id="ARBA00022630"/>
    </source>
</evidence>
<evidence type="ECO:0000313" key="9">
    <source>
        <dbReference type="Proteomes" id="UP000460751"/>
    </source>
</evidence>
<keyword evidence="3 6" id="KW-0285">Flavoprotein</keyword>
<feature type="modified residue" description="FMN phosphoryl threonine" evidence="6">
    <location>
        <position position="178"/>
    </location>
</feature>
<comment type="cofactor">
    <cofactor evidence="6">
        <name>FMN</name>
        <dbReference type="ChEBI" id="CHEBI:58210"/>
    </cofactor>
</comment>
<accession>A0A9X4Y9E2</accession>
<comment type="similarity">
    <text evidence="6">Belongs to the RnfG family.</text>
</comment>
<comment type="function">
    <text evidence="6">Part of a membrane-bound complex that couples electron transfer with translocation of ions across the membrane.</text>
</comment>
<keyword evidence="6" id="KW-1278">Translocase</keyword>
<name>A0A9X4Y9E2_9GAMM</name>
<proteinExistence type="inferred from homology"/>
<dbReference type="GO" id="GO:0022900">
    <property type="term" value="P:electron transport chain"/>
    <property type="evidence" value="ECO:0007669"/>
    <property type="project" value="UniProtKB-UniRule"/>
</dbReference>
<comment type="subunit">
    <text evidence="6">The complex is composed of six subunits: RnfA, RnfB, RnfC, RnfD, RnfE and RnfG.</text>
</comment>
<evidence type="ECO:0000256" key="2">
    <source>
        <dbReference type="ARBA" id="ARBA00022553"/>
    </source>
</evidence>
<keyword evidence="5 6" id="KW-0249">Electron transport</keyword>
<evidence type="ECO:0000256" key="1">
    <source>
        <dbReference type="ARBA" id="ARBA00022448"/>
    </source>
</evidence>
<dbReference type="Proteomes" id="UP000460751">
    <property type="component" value="Unassembled WGS sequence"/>
</dbReference>
<keyword evidence="6" id="KW-1133">Transmembrane helix</keyword>
<dbReference type="GO" id="GO:0009055">
    <property type="term" value="F:electron transfer activity"/>
    <property type="evidence" value="ECO:0007669"/>
    <property type="project" value="InterPro"/>
</dbReference>
<keyword evidence="9" id="KW-1185">Reference proteome</keyword>
<dbReference type="GO" id="GO:0005886">
    <property type="term" value="C:plasma membrane"/>
    <property type="evidence" value="ECO:0007669"/>
    <property type="project" value="UniProtKB-SubCell"/>
</dbReference>
<reference evidence="8 9" key="1">
    <citation type="submission" date="2019-11" db="EMBL/GenBank/DDBJ databases">
        <title>Genome sequences of 17 halophilic strains isolated from different environments.</title>
        <authorList>
            <person name="Furrow R.E."/>
        </authorList>
    </citation>
    <scope>NUCLEOTIDE SEQUENCE [LARGE SCALE GENOMIC DNA]</scope>
    <source>
        <strain evidence="8 9">22507_15_FS</strain>
    </source>
</reference>
<dbReference type="PANTHER" id="PTHR36118:SF1">
    <property type="entry name" value="ION-TRANSLOCATING OXIDOREDUCTASE COMPLEX SUBUNIT G"/>
    <property type="match status" value="1"/>
</dbReference>
<dbReference type="SMART" id="SM00900">
    <property type="entry name" value="FMN_bind"/>
    <property type="match status" value="1"/>
</dbReference>
<dbReference type="GO" id="GO:0010181">
    <property type="term" value="F:FMN binding"/>
    <property type="evidence" value="ECO:0007669"/>
    <property type="project" value="InterPro"/>
</dbReference>
<dbReference type="Pfam" id="PF04205">
    <property type="entry name" value="FMN_bind"/>
    <property type="match status" value="1"/>
</dbReference>
<keyword evidence="6" id="KW-0997">Cell inner membrane</keyword>
<keyword evidence="6" id="KW-0812">Transmembrane</keyword>
<dbReference type="InterPro" id="IPR007329">
    <property type="entry name" value="FMN-bd"/>
</dbReference>
<dbReference type="EMBL" id="WMEX01000001">
    <property type="protein sequence ID" value="MYL25669.1"/>
    <property type="molecule type" value="Genomic_DNA"/>
</dbReference>
<keyword evidence="6" id="KW-0472">Membrane</keyword>
<dbReference type="AlphaFoldDB" id="A0A9X4Y9E2"/>
<gene>
    <name evidence="6" type="primary">rnfG</name>
    <name evidence="8" type="ORF">GLW01_02550</name>
</gene>